<keyword evidence="3" id="KW-1185">Reference proteome</keyword>
<dbReference type="Proteomes" id="UP000248790">
    <property type="component" value="Unassembled WGS sequence"/>
</dbReference>
<gene>
    <name evidence="2" type="ORF">LX87_03183</name>
</gene>
<organism evidence="2 3">
    <name type="scientific">Larkinella arboricola</name>
    <dbReference type="NCBI Taxonomy" id="643671"/>
    <lineage>
        <taxon>Bacteria</taxon>
        <taxon>Pseudomonadati</taxon>
        <taxon>Bacteroidota</taxon>
        <taxon>Cytophagia</taxon>
        <taxon>Cytophagales</taxon>
        <taxon>Spirosomataceae</taxon>
        <taxon>Larkinella</taxon>
    </lineage>
</organism>
<dbReference type="AlphaFoldDB" id="A0A327WTK0"/>
<feature type="repeat" description="TPR" evidence="1">
    <location>
        <begin position="355"/>
        <end position="388"/>
    </location>
</feature>
<accession>A0A327WTK0</accession>
<dbReference type="EMBL" id="QLMC01000004">
    <property type="protein sequence ID" value="RAJ95437.1"/>
    <property type="molecule type" value="Genomic_DNA"/>
</dbReference>
<evidence type="ECO:0000313" key="2">
    <source>
        <dbReference type="EMBL" id="RAJ95437.1"/>
    </source>
</evidence>
<keyword evidence="1" id="KW-0802">TPR repeat</keyword>
<dbReference type="RefSeq" id="WP_111629251.1">
    <property type="nucleotide sequence ID" value="NZ_QLMC01000004.1"/>
</dbReference>
<comment type="caution">
    <text evidence="2">The sequence shown here is derived from an EMBL/GenBank/DDBJ whole genome shotgun (WGS) entry which is preliminary data.</text>
</comment>
<dbReference type="InterPro" id="IPR019734">
    <property type="entry name" value="TPR_rpt"/>
</dbReference>
<protein>
    <submittedName>
        <fullName evidence="2">Uncharacterized protein</fullName>
    </submittedName>
</protein>
<reference evidence="2 3" key="1">
    <citation type="submission" date="2018-06" db="EMBL/GenBank/DDBJ databases">
        <title>Genomic Encyclopedia of Archaeal and Bacterial Type Strains, Phase II (KMG-II): from individual species to whole genera.</title>
        <authorList>
            <person name="Goeker M."/>
        </authorList>
    </citation>
    <scope>NUCLEOTIDE SEQUENCE [LARGE SCALE GENOMIC DNA]</scope>
    <source>
        <strain evidence="2 3">DSM 21851</strain>
    </source>
</reference>
<evidence type="ECO:0000256" key="1">
    <source>
        <dbReference type="PROSITE-ProRule" id="PRU00339"/>
    </source>
</evidence>
<sequence length="486" mass="57896">MNPVEVLHPLIQSLTKSEKRYFRLLVAMQQGDKAYLRLFDCLERHELFTEELKQELKLLFPGASLEPARKHLYRVLMKSLRQFESDKSIDERLMNLIQDSLILFNRGLINASFEQLEKAKTLALEHEKFLFYIQAARQELQFIIPQQFVGWDESRLIEKQEKIRELLEHELTVQQHAALYEVLLLRYWKNGVVRSLQESVRLNDLLLEEHQVLNSQRLESFASKQLHLHFQSAYFLMTDNPEGSLRVLYELDKLFQSHVHLWSDRPVYYLHLLNGILQTLRATEQYDKMNYFLERLQCVSTPSESLALTARYQVLEHRLHNAVNLGQSQQARQVFMEQCDAISRDFPKLSLQIQVQLWLTIARIYYNLGDYSQALSYINHILNQPTRSLSRILYISCRLMNLLIHVALDNRDYIYYEIRSIERKLKKEKLGYRTEQFVLTLLKNWLKNRPLKAFYEESLQLLEDPFEKQLILELGLKDWFTSIIKN</sequence>
<dbReference type="PROSITE" id="PS50005">
    <property type="entry name" value="TPR"/>
    <property type="match status" value="1"/>
</dbReference>
<proteinExistence type="predicted"/>
<evidence type="ECO:0000313" key="3">
    <source>
        <dbReference type="Proteomes" id="UP000248790"/>
    </source>
</evidence>
<name>A0A327WTK0_LARAB</name>
<dbReference type="OrthoDB" id="714416at2"/>